<feature type="domain" description="VWFA" evidence="6">
    <location>
        <begin position="92"/>
        <end position="287"/>
    </location>
</feature>
<dbReference type="Gene3D" id="3.40.50.410">
    <property type="entry name" value="von Willebrand factor, type A domain"/>
    <property type="match status" value="1"/>
</dbReference>
<reference evidence="7" key="1">
    <citation type="submission" date="2018-06" db="EMBL/GenBank/DDBJ databases">
        <authorList>
            <person name="Zhirakovskaya E."/>
        </authorList>
    </citation>
    <scope>NUCLEOTIDE SEQUENCE</scope>
</reference>
<dbReference type="EMBL" id="UOFQ01000196">
    <property type="protein sequence ID" value="VAW90482.1"/>
    <property type="molecule type" value="Genomic_DNA"/>
</dbReference>
<keyword evidence="3 5" id="KW-1133">Transmembrane helix</keyword>
<keyword evidence="4 5" id="KW-0472">Membrane</keyword>
<dbReference type="PANTHER" id="PTHR22550">
    <property type="entry name" value="SPORE GERMINATION PROTEIN"/>
    <property type="match status" value="1"/>
</dbReference>
<dbReference type="AlphaFoldDB" id="A0A3B0ZSR3"/>
<gene>
    <name evidence="7" type="ORF">MNBD_GAMMA17-1487</name>
</gene>
<accession>A0A3B0ZSR3</accession>
<feature type="transmembrane region" description="Helical" evidence="5">
    <location>
        <begin position="6"/>
        <end position="23"/>
    </location>
</feature>
<evidence type="ECO:0000256" key="1">
    <source>
        <dbReference type="ARBA" id="ARBA00022475"/>
    </source>
</evidence>
<proteinExistence type="predicted"/>
<feature type="transmembrane region" description="Helical" evidence="5">
    <location>
        <begin position="61"/>
        <end position="81"/>
    </location>
</feature>
<dbReference type="SMART" id="SM00327">
    <property type="entry name" value="VWA"/>
    <property type="match status" value="1"/>
</dbReference>
<keyword evidence="1" id="KW-1003">Cell membrane</keyword>
<name>A0A3B0ZSR3_9ZZZZ</name>
<sequence>MFEFATPYWLLLLPLPLLLWRFAHSTHTHSSHHEVAAIRHSQAELLIQLANAHHRKDRLPWLWILGCALLFIAAARPQWLYSNEPVKRPGHDMMLAVDISGSMLAQDFVHEGDLTNRIDISKLMAQQFLKQRDGDRVGLIAFADDAFVFMPLTTDLEMAHDFLGEIRNGLAGERTALGDAIALAASHMRERPAKSRILILLTDGSHTAGRVSPESAILLAQQYQLRIYTIGVGTNSMVAFPRGPQQQPLYTELPLDEILLQRIAEETGGRYFHANDTQTLQAIFNDIDQLEPINIDDPTLIPRDEWFWLPLLLALSLLLLNERNRRQQVLP</sequence>
<evidence type="ECO:0000256" key="5">
    <source>
        <dbReference type="SAM" id="Phobius"/>
    </source>
</evidence>
<dbReference type="PROSITE" id="PS50234">
    <property type="entry name" value="VWFA"/>
    <property type="match status" value="1"/>
</dbReference>
<protein>
    <submittedName>
        <fullName evidence="7">Aerotolerance protein BatA</fullName>
    </submittedName>
</protein>
<dbReference type="InterPro" id="IPR036465">
    <property type="entry name" value="vWFA_dom_sf"/>
</dbReference>
<evidence type="ECO:0000256" key="3">
    <source>
        <dbReference type="ARBA" id="ARBA00022989"/>
    </source>
</evidence>
<dbReference type="InterPro" id="IPR002035">
    <property type="entry name" value="VWF_A"/>
</dbReference>
<keyword evidence="2 5" id="KW-0812">Transmembrane</keyword>
<dbReference type="Pfam" id="PF00092">
    <property type="entry name" value="VWA"/>
    <property type="match status" value="1"/>
</dbReference>
<dbReference type="PANTHER" id="PTHR22550:SF5">
    <property type="entry name" value="LEUCINE ZIPPER PROTEIN 4"/>
    <property type="match status" value="1"/>
</dbReference>
<dbReference type="InterPro" id="IPR050768">
    <property type="entry name" value="UPF0353/GerABKA_families"/>
</dbReference>
<organism evidence="7">
    <name type="scientific">hydrothermal vent metagenome</name>
    <dbReference type="NCBI Taxonomy" id="652676"/>
    <lineage>
        <taxon>unclassified sequences</taxon>
        <taxon>metagenomes</taxon>
        <taxon>ecological metagenomes</taxon>
    </lineage>
</organism>
<evidence type="ECO:0000259" key="6">
    <source>
        <dbReference type="PROSITE" id="PS50234"/>
    </source>
</evidence>
<evidence type="ECO:0000256" key="2">
    <source>
        <dbReference type="ARBA" id="ARBA00022692"/>
    </source>
</evidence>
<dbReference type="SUPFAM" id="SSF53300">
    <property type="entry name" value="vWA-like"/>
    <property type="match status" value="1"/>
</dbReference>
<evidence type="ECO:0000313" key="7">
    <source>
        <dbReference type="EMBL" id="VAW90482.1"/>
    </source>
</evidence>
<evidence type="ECO:0000256" key="4">
    <source>
        <dbReference type="ARBA" id="ARBA00023136"/>
    </source>
</evidence>